<evidence type="ECO:0000256" key="3">
    <source>
        <dbReference type="ARBA" id="ARBA00022833"/>
    </source>
</evidence>
<dbReference type="Proteomes" id="UP000019118">
    <property type="component" value="Unassembled WGS sequence"/>
</dbReference>
<keyword evidence="2 5" id="KW-0863">Zinc-finger</keyword>
<evidence type="ECO:0000256" key="6">
    <source>
        <dbReference type="PROSITE-ProRule" id="PRU00309"/>
    </source>
</evidence>
<evidence type="ECO:0000256" key="4">
    <source>
        <dbReference type="ARBA" id="ARBA00023125"/>
    </source>
</evidence>
<name>A0AAR5Q703_DENPD</name>
<feature type="compositionally biased region" description="Acidic residues" evidence="8">
    <location>
        <begin position="1642"/>
        <end position="1653"/>
    </location>
</feature>
<reference evidence="12" key="1">
    <citation type="journal article" date="2013" name="Genome Biol.">
        <title>Draft genome of the mountain pine beetle, Dendroctonus ponderosae Hopkins, a major forest pest.</title>
        <authorList>
            <person name="Keeling C.I."/>
            <person name="Yuen M.M."/>
            <person name="Liao N.Y."/>
            <person name="Docking T.R."/>
            <person name="Chan S.K."/>
            <person name="Taylor G.A."/>
            <person name="Palmquist D.L."/>
            <person name="Jackman S.D."/>
            <person name="Nguyen A."/>
            <person name="Li M."/>
            <person name="Henderson H."/>
            <person name="Janes J.K."/>
            <person name="Zhao Y."/>
            <person name="Pandoh P."/>
            <person name="Moore R."/>
            <person name="Sperling F.A."/>
            <person name="Huber D.P."/>
            <person name="Birol I."/>
            <person name="Jones S.J."/>
            <person name="Bohlmann J."/>
        </authorList>
    </citation>
    <scope>NUCLEOTIDE SEQUENCE</scope>
</reference>
<dbReference type="GO" id="GO:0003677">
    <property type="term" value="F:DNA binding"/>
    <property type="evidence" value="ECO:0007669"/>
    <property type="project" value="UniProtKB-UniRule"/>
</dbReference>
<dbReference type="Pfam" id="PF05485">
    <property type="entry name" value="THAP"/>
    <property type="match status" value="1"/>
</dbReference>
<evidence type="ECO:0000313" key="12">
    <source>
        <dbReference type="Proteomes" id="UP000019118"/>
    </source>
</evidence>
<dbReference type="Pfam" id="PF25429">
    <property type="entry name" value="zf-POGZ"/>
    <property type="match status" value="1"/>
</dbReference>
<evidence type="ECO:0000259" key="10">
    <source>
        <dbReference type="PROSITE" id="PS50950"/>
    </source>
</evidence>
<dbReference type="PANTHER" id="PTHR46927">
    <property type="entry name" value="AGAP005574-PA"/>
    <property type="match status" value="1"/>
</dbReference>
<reference evidence="11" key="2">
    <citation type="submission" date="2024-08" db="UniProtKB">
        <authorList>
            <consortium name="EnsemblMetazoa"/>
        </authorList>
    </citation>
    <scope>IDENTIFICATION</scope>
</reference>
<dbReference type="PROSITE" id="PS00028">
    <property type="entry name" value="ZINC_FINGER_C2H2_1"/>
    <property type="match status" value="4"/>
</dbReference>
<dbReference type="SMART" id="SM00355">
    <property type="entry name" value="ZnF_C2H2"/>
    <property type="match status" value="6"/>
</dbReference>
<feature type="compositionally biased region" description="Basic and acidic residues" evidence="8">
    <location>
        <begin position="1469"/>
        <end position="1485"/>
    </location>
</feature>
<feature type="domain" description="THAP-type" evidence="10">
    <location>
        <begin position="1"/>
        <end position="89"/>
    </location>
</feature>
<protein>
    <recommendedName>
        <fullName evidence="13">THAP-type domain-containing protein</fullName>
    </recommendedName>
</protein>
<dbReference type="KEGG" id="dpa:109543643"/>
<evidence type="ECO:0000256" key="2">
    <source>
        <dbReference type="ARBA" id="ARBA00022771"/>
    </source>
</evidence>
<feature type="compositionally biased region" description="Basic residues" evidence="8">
    <location>
        <begin position="158"/>
        <end position="167"/>
    </location>
</feature>
<organism evidence="11 12">
    <name type="scientific">Dendroctonus ponderosae</name>
    <name type="common">Mountain pine beetle</name>
    <dbReference type="NCBI Taxonomy" id="77166"/>
    <lineage>
        <taxon>Eukaryota</taxon>
        <taxon>Metazoa</taxon>
        <taxon>Ecdysozoa</taxon>
        <taxon>Arthropoda</taxon>
        <taxon>Hexapoda</taxon>
        <taxon>Insecta</taxon>
        <taxon>Pterygota</taxon>
        <taxon>Neoptera</taxon>
        <taxon>Endopterygota</taxon>
        <taxon>Coleoptera</taxon>
        <taxon>Polyphaga</taxon>
        <taxon>Cucujiformia</taxon>
        <taxon>Curculionidae</taxon>
        <taxon>Scolytinae</taxon>
        <taxon>Dendroctonus</taxon>
    </lineage>
</organism>
<accession>A0AAR5Q703</accession>
<evidence type="ECO:0000313" key="11">
    <source>
        <dbReference type="EnsemblMetazoa" id="XP_019769018.1"/>
    </source>
</evidence>
<feature type="domain" description="C2H2-type" evidence="9">
    <location>
        <begin position="1079"/>
        <end position="1107"/>
    </location>
</feature>
<dbReference type="SUPFAM" id="SSF57716">
    <property type="entry name" value="Glucocorticoid receptor-like (DNA-binding domain)"/>
    <property type="match status" value="1"/>
</dbReference>
<feature type="compositionally biased region" description="Polar residues" evidence="8">
    <location>
        <begin position="380"/>
        <end position="396"/>
    </location>
</feature>
<feature type="compositionally biased region" description="Basic and acidic residues" evidence="8">
    <location>
        <begin position="1628"/>
        <end position="1638"/>
    </location>
</feature>
<dbReference type="PANTHER" id="PTHR46927:SF3">
    <property type="entry name" value="THAP-TYPE DOMAIN-CONTAINING PROTEIN"/>
    <property type="match status" value="1"/>
</dbReference>
<feature type="coiled-coil region" evidence="7">
    <location>
        <begin position="224"/>
        <end position="251"/>
    </location>
</feature>
<evidence type="ECO:0008006" key="13">
    <source>
        <dbReference type="Google" id="ProtNLM"/>
    </source>
</evidence>
<feature type="region of interest" description="Disordered" evidence="8">
    <location>
        <begin position="1605"/>
        <end position="1668"/>
    </location>
</feature>
<dbReference type="Gene3D" id="3.30.160.60">
    <property type="entry name" value="Classic Zinc Finger"/>
    <property type="match status" value="1"/>
</dbReference>
<dbReference type="PROSITE" id="PS50950">
    <property type="entry name" value="ZF_THAP"/>
    <property type="match status" value="1"/>
</dbReference>
<feature type="compositionally biased region" description="Polar residues" evidence="8">
    <location>
        <begin position="868"/>
        <end position="887"/>
    </location>
</feature>
<evidence type="ECO:0000256" key="7">
    <source>
        <dbReference type="SAM" id="Coils"/>
    </source>
</evidence>
<dbReference type="SMART" id="SM00980">
    <property type="entry name" value="THAP"/>
    <property type="match status" value="1"/>
</dbReference>
<evidence type="ECO:0000256" key="5">
    <source>
        <dbReference type="PROSITE-ProRule" id="PRU00042"/>
    </source>
</evidence>
<keyword evidence="7" id="KW-0175">Coiled coil</keyword>
<dbReference type="EnsemblMetazoa" id="XM_019913459.1">
    <property type="protein sequence ID" value="XP_019769018.1"/>
    <property type="gene ID" value="LOC109543643"/>
</dbReference>
<feature type="region of interest" description="Disordered" evidence="8">
    <location>
        <begin position="843"/>
        <end position="890"/>
    </location>
</feature>
<dbReference type="GO" id="GO:0008270">
    <property type="term" value="F:zinc ion binding"/>
    <property type="evidence" value="ECO:0007669"/>
    <property type="project" value="UniProtKB-KW"/>
</dbReference>
<feature type="region of interest" description="Disordered" evidence="8">
    <location>
        <begin position="1465"/>
        <end position="1490"/>
    </location>
</feature>
<evidence type="ECO:0000256" key="1">
    <source>
        <dbReference type="ARBA" id="ARBA00022723"/>
    </source>
</evidence>
<dbReference type="InterPro" id="IPR006612">
    <property type="entry name" value="THAP_Znf"/>
</dbReference>
<feature type="compositionally biased region" description="Polar residues" evidence="8">
    <location>
        <begin position="1656"/>
        <end position="1668"/>
    </location>
</feature>
<keyword evidence="3" id="KW-0862">Zinc</keyword>
<proteinExistence type="predicted"/>
<evidence type="ECO:0000256" key="8">
    <source>
        <dbReference type="SAM" id="MobiDB-lite"/>
    </source>
</evidence>
<dbReference type="InterPro" id="IPR013087">
    <property type="entry name" value="Znf_C2H2_type"/>
</dbReference>
<dbReference type="PROSITE" id="PS50157">
    <property type="entry name" value="ZINC_FINGER_C2H2_2"/>
    <property type="match status" value="1"/>
</dbReference>
<dbReference type="CTD" id="36685"/>
<keyword evidence="1" id="KW-0479">Metal-binding</keyword>
<dbReference type="InterPro" id="IPR052224">
    <property type="entry name" value="THAP_domain_protein"/>
</dbReference>
<evidence type="ECO:0000259" key="9">
    <source>
        <dbReference type="PROSITE" id="PS50157"/>
    </source>
</evidence>
<feature type="region of interest" description="Disordered" evidence="8">
    <location>
        <begin position="150"/>
        <end position="182"/>
    </location>
</feature>
<sequence length="1687" mass="187065">MPKKACCVVPHCRNSSEKTASLGVTYQKFPTKDKTRRRWVRATQASFPEFTFDDSTTQRMCSEHFEDNCFMINKNGKEVLKLDAVPTIFNNPVKKEKDVGTVRPRHQSRRAASKEALKQMQILLEDEDDAVEIPDDDYVYKGEVKEEPVPVPAVVPPPKKKYKLSHRKSSDGNGTPKATPPNTLINCESLLDREVLVLKSITPSITNHDVENNLELECWVEELEPCQKERNQKLEEENKALQEKLDELIKGCDGEVIYTGDLTTVIEVAEHVQKTIQAVQTSQNKPPIVLNSTVANSQPYQLVVDPRIGLIVGSVASNNQTSPKPSKIQVTTNLQTPVVTPGSQTIANRNRLTRTKKQTSVVSTTVTTPPPLTPVGSRSVLITKSTNKRIASQSPVQAPPATRSRGNDHQPAIAPTPPVTRSRPGANAPNNRPSECNVEGGLTTGLNVKSKAIVDLTADDGRPLPDSREISFNKLQGKTFPSLVVVARPHLRVSDVNSDRSKLDAKVKSVLLYLPSKFTEWLIQQGLIRSEQTCTVHSTSQLKLGMYSDVTKFPYSGGYVWISECCPQRFISVFSGSIFEGSQHPPLVILKIIYHWACQTNIQNVTQWVRVDNLYVKGMYTWLRSVCTLGLQTHIRKLGGPQVKVEVGVISLGTTSQDGNSRQVKVEVLGILECNTKLIRLRAIEPLADGERNYKKRFAKILEPLEHWVHPSSVIITDLTVDKGTLLQMGFATVMQPAVNDCVNSNKSIMDYLRRIVPRMFQNTLSLLSRQIIQQFLDELVWREWFGTTSMQAFDNLITHLAEQTRFESSQSLVVRLHKVAVNPFRQWVVPVVGAHVMAPSPAAAAVPAKPTENLTKKRKRKDPEQPSKPTSTTSLELNRPPKSTSPDVPEQMIPLENYYYGTIDNYPPKTNVTLNMKCPFCKEVFNNNIILMNHLFKHAHNVSKDGQMCRYCLTSLSTANDLLKHIATSHPSDTKHDNGFICLICETQYMNPFVLGKHMSKEHCPSELPYQCGTCGYRCSNHKQAIDHFHKQHDNGPTIQCPFCLKSTTVFSSSRNIGQNMHYFIQHLQKHQKKQFARRCGKCNLWFVQKEVLKEHQYNMHASQRGKSGLVPWVAPRNGVMVPKSKMDKYPCDGEGINFGTLICNVSKGLKCKECDDLMDSSKHFPSFESCQHPNCQYSTCCSKAMQNHNAKCSKNSQRTISQDILPYEMFCICGYSSLDGNQMAKHLATCEKKSAYPSLSDAKSASVTHSMLDVLGLVRKPEETDKKVSAPRSVKRAMRRTEAGIIALDEDESSRDSVKSTRGRKSKKQLIEAAKKTETEVIDLIDDSGVAEEGPSELKSGDKPTAEAAVENVDDILAVVNVGGNSEKTCIDKPIILEDDSNDSSVTTENVGNDESDVKSGTLISNVAETEDHLKPSDSDELLSGKDLAVELVKENLVNDTDQDEMVELPPPEKAVVLNANAIPEAESSKEENDSKEGSKDALDSEVSATVDNSLLHDTGIVPLGENSSENTELTSKNTDGLLVSDSLNVNQEGDTPFVCSDSREDDVSALKLGTDDSLQNIEDKSDSLDVIESITAIEKCLETSLLPSQNDLKTTEAIEPLSDIVKPSEQTRQADESDRIEENDDSRMEVERISVPEEPSSEVEPNVEDSQESKTISTAAESGTDNTVQLAAVIADPVTAMEVD</sequence>
<feature type="compositionally biased region" description="Polar residues" evidence="8">
    <location>
        <begin position="339"/>
        <end position="350"/>
    </location>
</feature>
<feature type="region of interest" description="Disordered" evidence="8">
    <location>
        <begin position="339"/>
        <end position="442"/>
    </location>
</feature>
<dbReference type="SMART" id="SM00692">
    <property type="entry name" value="DM3"/>
    <property type="match status" value="1"/>
</dbReference>
<keyword evidence="4 6" id="KW-0238">DNA-binding</keyword>
<dbReference type="GeneID" id="109543643"/>
<feature type="region of interest" description="Disordered" evidence="8">
    <location>
        <begin position="1289"/>
        <end position="1312"/>
    </location>
</feature>
<keyword evidence="12" id="KW-1185">Reference proteome</keyword>
<dbReference type="InterPro" id="IPR057618">
    <property type="entry name" value="Znf_POGZ/Z280C-D-like"/>
</dbReference>